<dbReference type="PIRSF" id="PIRSF019083">
    <property type="entry name" value="UCP019083_VanZ"/>
    <property type="match status" value="1"/>
</dbReference>
<dbReference type="NCBIfam" id="NF037970">
    <property type="entry name" value="vanZ_1"/>
    <property type="match status" value="1"/>
</dbReference>
<dbReference type="RefSeq" id="WP_203366769.1">
    <property type="nucleotide sequence ID" value="NZ_WSFT01000038.1"/>
</dbReference>
<feature type="transmembrane region" description="Helical" evidence="1">
    <location>
        <begin position="64"/>
        <end position="81"/>
    </location>
</feature>
<dbReference type="InterPro" id="IPR006976">
    <property type="entry name" value="VanZ-like"/>
</dbReference>
<comment type="caution">
    <text evidence="3">The sequence shown here is derived from an EMBL/GenBank/DDBJ whole genome shotgun (WGS) entry which is preliminary data.</text>
</comment>
<feature type="transmembrane region" description="Helical" evidence="1">
    <location>
        <begin position="5"/>
        <end position="22"/>
    </location>
</feature>
<dbReference type="Proteomes" id="UP000724672">
    <property type="component" value="Unassembled WGS sequence"/>
</dbReference>
<keyword evidence="1" id="KW-0812">Transmembrane</keyword>
<dbReference type="PANTHER" id="PTHR28008:SF1">
    <property type="entry name" value="DOMAIN PROTEIN, PUTATIVE (AFU_ORTHOLOGUE AFUA_3G10980)-RELATED"/>
    <property type="match status" value="1"/>
</dbReference>
<gene>
    <name evidence="3" type="ORF">GOQ27_10230</name>
</gene>
<reference evidence="3" key="1">
    <citation type="submission" date="2019-12" db="EMBL/GenBank/DDBJ databases">
        <title>Clostridiaceae gen. nov. sp. nov., isolated from sediment in Xinjiang, China.</title>
        <authorList>
            <person name="Zhang R."/>
        </authorList>
    </citation>
    <scope>NUCLEOTIDE SEQUENCE</scope>
    <source>
        <strain evidence="3">D2Q-11</strain>
    </source>
</reference>
<organism evidence="3 4">
    <name type="scientific">Anaeromonas frigoriresistens</name>
    <dbReference type="NCBI Taxonomy" id="2683708"/>
    <lineage>
        <taxon>Bacteria</taxon>
        <taxon>Bacillati</taxon>
        <taxon>Bacillota</taxon>
        <taxon>Tissierellia</taxon>
        <taxon>Tissierellales</taxon>
        <taxon>Thermohalobacteraceae</taxon>
        <taxon>Anaeromonas</taxon>
    </lineage>
</organism>
<evidence type="ECO:0000313" key="4">
    <source>
        <dbReference type="Proteomes" id="UP000724672"/>
    </source>
</evidence>
<dbReference type="InterPro" id="IPR016747">
    <property type="entry name" value="Phosphotransbutyrylase"/>
</dbReference>
<sequence>MKKIIYLILTIIWMGVIFYFSHQPGDISGNQSGELLVKIGLITEQDLIHQTDKAQMLQFIIRKVAHMSVYFILSILLILTFKIFIIKHYYLLSWIIATVYAITDEFHQSFIPDRGPSVKDVFIDSFGALIGLAIYIFIIRLFNQSRRGTLS</sequence>
<evidence type="ECO:0000259" key="2">
    <source>
        <dbReference type="Pfam" id="PF04892"/>
    </source>
</evidence>
<keyword evidence="4" id="KW-1185">Reference proteome</keyword>
<dbReference type="EMBL" id="WSFT01000038">
    <property type="protein sequence ID" value="MBS4538843.1"/>
    <property type="molecule type" value="Genomic_DNA"/>
</dbReference>
<keyword evidence="1" id="KW-0472">Membrane</keyword>
<evidence type="ECO:0000256" key="1">
    <source>
        <dbReference type="SAM" id="Phobius"/>
    </source>
</evidence>
<accession>A0A942UUI6</accession>
<dbReference type="PANTHER" id="PTHR28008">
    <property type="entry name" value="DOMAIN PROTEIN, PUTATIVE (AFU_ORTHOLOGUE AFUA_3G10980)-RELATED"/>
    <property type="match status" value="1"/>
</dbReference>
<dbReference type="AlphaFoldDB" id="A0A942UUI6"/>
<protein>
    <submittedName>
        <fullName evidence="3">VanZ family protein</fullName>
    </submittedName>
</protein>
<feature type="transmembrane region" description="Helical" evidence="1">
    <location>
        <begin position="123"/>
        <end position="142"/>
    </location>
</feature>
<evidence type="ECO:0000313" key="3">
    <source>
        <dbReference type="EMBL" id="MBS4538843.1"/>
    </source>
</evidence>
<proteinExistence type="predicted"/>
<feature type="domain" description="VanZ-like" evidence="2">
    <location>
        <begin position="7"/>
        <end position="138"/>
    </location>
</feature>
<name>A0A942UUI6_9FIRM</name>
<dbReference type="Pfam" id="PF04892">
    <property type="entry name" value="VanZ"/>
    <property type="match status" value="1"/>
</dbReference>
<keyword evidence="1" id="KW-1133">Transmembrane helix</keyword>